<dbReference type="InterPro" id="IPR000160">
    <property type="entry name" value="GGDEF_dom"/>
</dbReference>
<dbReference type="SUPFAM" id="SSF55785">
    <property type="entry name" value="PYP-like sensor domain (PAS domain)"/>
    <property type="match status" value="1"/>
</dbReference>
<reference evidence="4 5" key="2">
    <citation type="submission" date="2019-09" db="EMBL/GenBank/DDBJ databases">
        <authorList>
            <person name="Jin C."/>
        </authorList>
    </citation>
    <scope>NUCLEOTIDE SEQUENCE [LARGE SCALE GENOMIC DNA]</scope>
    <source>
        <strain evidence="4 5">BN140002</strain>
    </source>
</reference>
<keyword evidence="1" id="KW-1133">Transmembrane helix</keyword>
<dbReference type="Proteomes" id="UP000323142">
    <property type="component" value="Unassembled WGS sequence"/>
</dbReference>
<feature type="domain" description="EAL" evidence="2">
    <location>
        <begin position="631"/>
        <end position="881"/>
    </location>
</feature>
<dbReference type="Pfam" id="PF00563">
    <property type="entry name" value="EAL"/>
    <property type="match status" value="1"/>
</dbReference>
<dbReference type="Pfam" id="PF12860">
    <property type="entry name" value="PAS_7"/>
    <property type="match status" value="1"/>
</dbReference>
<accession>A0A5B2VFL2</accession>
<dbReference type="PROSITE" id="PS50883">
    <property type="entry name" value="EAL"/>
    <property type="match status" value="1"/>
</dbReference>
<dbReference type="PROSITE" id="PS50887">
    <property type="entry name" value="GGDEF"/>
    <property type="match status" value="1"/>
</dbReference>
<dbReference type="Pfam" id="PF00990">
    <property type="entry name" value="GGDEF"/>
    <property type="match status" value="1"/>
</dbReference>
<comment type="caution">
    <text evidence="4">The sequence shown here is derived from an EMBL/GenBank/DDBJ whole genome shotgun (WGS) entry which is preliminary data.</text>
</comment>
<protein>
    <submittedName>
        <fullName evidence="4">EAL domain-containing protein</fullName>
    </submittedName>
</protein>
<dbReference type="PANTHER" id="PTHR44757">
    <property type="entry name" value="DIGUANYLATE CYCLASE DGCP"/>
    <property type="match status" value="1"/>
</dbReference>
<dbReference type="FunFam" id="3.20.20.450:FF:000001">
    <property type="entry name" value="Cyclic di-GMP phosphodiesterase yahA"/>
    <property type="match status" value="1"/>
</dbReference>
<dbReference type="RefSeq" id="WP_149816745.1">
    <property type="nucleotide sequence ID" value="NZ_VUOA01000018.1"/>
</dbReference>
<dbReference type="InterPro" id="IPR035965">
    <property type="entry name" value="PAS-like_dom_sf"/>
</dbReference>
<dbReference type="SMART" id="SM00052">
    <property type="entry name" value="EAL"/>
    <property type="match status" value="1"/>
</dbReference>
<reference evidence="4 5" key="1">
    <citation type="submission" date="2019-09" db="EMBL/GenBank/DDBJ databases">
        <title>Salinarimonas rosea gen. nov., sp. nov., a new member of the a-2 subgroup of the Proteobacteria.</title>
        <authorList>
            <person name="Liu J."/>
        </authorList>
    </citation>
    <scope>NUCLEOTIDE SEQUENCE [LARGE SCALE GENOMIC DNA]</scope>
    <source>
        <strain evidence="4 5">BN140002</strain>
    </source>
</reference>
<dbReference type="InterPro" id="IPR029787">
    <property type="entry name" value="Nucleotide_cyclase"/>
</dbReference>
<dbReference type="InterPro" id="IPR054327">
    <property type="entry name" value="His-kinase-like_sensor"/>
</dbReference>
<organism evidence="4 5">
    <name type="scientific">Salinarimonas soli</name>
    <dbReference type="NCBI Taxonomy" id="1638099"/>
    <lineage>
        <taxon>Bacteria</taxon>
        <taxon>Pseudomonadati</taxon>
        <taxon>Pseudomonadota</taxon>
        <taxon>Alphaproteobacteria</taxon>
        <taxon>Hyphomicrobiales</taxon>
        <taxon>Salinarimonadaceae</taxon>
        <taxon>Salinarimonas</taxon>
    </lineage>
</organism>
<dbReference type="OrthoDB" id="9814202at2"/>
<dbReference type="SUPFAM" id="SSF141868">
    <property type="entry name" value="EAL domain-like"/>
    <property type="match status" value="1"/>
</dbReference>
<dbReference type="NCBIfam" id="TIGR00254">
    <property type="entry name" value="GGDEF"/>
    <property type="match status" value="1"/>
</dbReference>
<keyword evidence="1" id="KW-0812">Transmembrane</keyword>
<feature type="domain" description="GGDEF" evidence="3">
    <location>
        <begin position="489"/>
        <end position="622"/>
    </location>
</feature>
<dbReference type="CDD" id="cd01948">
    <property type="entry name" value="EAL"/>
    <property type="match status" value="1"/>
</dbReference>
<evidence type="ECO:0000256" key="1">
    <source>
        <dbReference type="SAM" id="Phobius"/>
    </source>
</evidence>
<dbReference type="SMART" id="SM00267">
    <property type="entry name" value="GGDEF"/>
    <property type="match status" value="1"/>
</dbReference>
<dbReference type="Gene3D" id="3.20.20.450">
    <property type="entry name" value="EAL domain"/>
    <property type="match status" value="1"/>
</dbReference>
<evidence type="ECO:0000313" key="4">
    <source>
        <dbReference type="EMBL" id="KAA2237764.1"/>
    </source>
</evidence>
<evidence type="ECO:0000313" key="5">
    <source>
        <dbReference type="Proteomes" id="UP000323142"/>
    </source>
</evidence>
<keyword evidence="5" id="KW-1185">Reference proteome</keyword>
<dbReference type="InterPro" id="IPR001633">
    <property type="entry name" value="EAL_dom"/>
</dbReference>
<gene>
    <name evidence="4" type="ORF">F0L46_08800</name>
</gene>
<dbReference type="Gene3D" id="3.30.70.270">
    <property type="match status" value="1"/>
</dbReference>
<evidence type="ECO:0000259" key="2">
    <source>
        <dbReference type="PROSITE" id="PS50883"/>
    </source>
</evidence>
<proteinExistence type="predicted"/>
<feature type="transmembrane region" description="Helical" evidence="1">
    <location>
        <begin position="20"/>
        <end position="41"/>
    </location>
</feature>
<dbReference type="Pfam" id="PF22588">
    <property type="entry name" value="dCache_1_like"/>
    <property type="match status" value="1"/>
</dbReference>
<dbReference type="InterPro" id="IPR035919">
    <property type="entry name" value="EAL_sf"/>
</dbReference>
<dbReference type="PANTHER" id="PTHR44757:SF2">
    <property type="entry name" value="BIOFILM ARCHITECTURE MAINTENANCE PROTEIN MBAA"/>
    <property type="match status" value="1"/>
</dbReference>
<dbReference type="InterPro" id="IPR052155">
    <property type="entry name" value="Biofilm_reg_signaling"/>
</dbReference>
<dbReference type="Gene3D" id="3.30.450.20">
    <property type="entry name" value="PAS domain"/>
    <property type="match status" value="3"/>
</dbReference>
<dbReference type="CDD" id="cd12915">
    <property type="entry name" value="PDC2_DGC_like"/>
    <property type="match status" value="1"/>
</dbReference>
<name>A0A5B2VFL2_9HYPH</name>
<sequence length="886" mass="96175">MVGSAAQATRPGRLRSASSFTATVWTGIALVCLALAASLGWSSWQARERVLDAASHQVENLASVLRGHTARTFGEIDLLLRLAAEEHAAARGASRSSLVKAALSDGSRLVALRTLDPRSGRLIDGERADAAALERLDAAALQAHVGIAANELRVGDPVLDREHGTWIIGVSRRIRDAGRGLDVIVVAAVDARVMRDVYERVDVGPGGAVTLFNANGVVLARRPNGENRIGQRFDRLPLFQAPYAAQQSGIYTTGSATIDGKPRIVAFRRLGEFPLVLSAALALDDVLAPWWRDTLSSLSLLPVAVAILVGFGALLDREARRRSQAEAQATQKSAVLEATLENMDQGIMMIDADLKVQVHNSRALELLDLPADLLAGRPHFHDVTRHQFDTGDFENADEAFRKWVEAGGIALAHQCYERERPNGRVLEIRTVPLETGGAVRTYTDVTARKQAERRIEHMARHDALTGLANRVLFRERLEGALGRCADRGETAAVLCLDLDQFKAVNDTLGHSVGDVLLKEVAARIVEAVRARDIVARLGGDEFAILQVGLGEPEAAAALAARLVEALGRSFMVDGQLINVGTSIGIALAPADGLDPDLLLKNADLALYKAKADGRGTFRFFESAMDKEVQNRRALELDMREAMAAGEFELHYQPLLDLARDRIVGFEALVRWNHPSRGTISPGIFIPVAEDTGLIVPLGEWVLREACAEAARWPADVRVSVNVSAVQFRQRNLVQLVMSALASSGLAPGRLELEITESVLMQESEASVRILHQLRALGVRIAMDDFGTGYSSLSYLRRFPFDKIKIDRSFVKELSANPESTAIVRAIVSLGRSLGISTTAEGVETHEQLEIVRAEGCTEIQGYLLSPPRPARDAVPLLFRQHRSAVA</sequence>
<dbReference type="InterPro" id="IPR043128">
    <property type="entry name" value="Rev_trsase/Diguanyl_cyclase"/>
</dbReference>
<keyword evidence="1" id="KW-0472">Membrane</keyword>
<dbReference type="AlphaFoldDB" id="A0A5B2VFL2"/>
<evidence type="ECO:0000259" key="3">
    <source>
        <dbReference type="PROSITE" id="PS50887"/>
    </source>
</evidence>
<dbReference type="EMBL" id="VUOA01000018">
    <property type="protein sequence ID" value="KAA2237764.1"/>
    <property type="molecule type" value="Genomic_DNA"/>
</dbReference>
<dbReference type="SUPFAM" id="SSF55073">
    <property type="entry name" value="Nucleotide cyclase"/>
    <property type="match status" value="1"/>
</dbReference>
<dbReference type="CDD" id="cd01949">
    <property type="entry name" value="GGDEF"/>
    <property type="match status" value="1"/>
</dbReference>